<dbReference type="AlphaFoldDB" id="A0AAE3KG17"/>
<feature type="transmembrane region" description="Helical" evidence="1">
    <location>
        <begin position="7"/>
        <end position="29"/>
    </location>
</feature>
<dbReference type="EMBL" id="JALJXV010000004">
    <property type="protein sequence ID" value="MCP1674707.1"/>
    <property type="molecule type" value="Genomic_DNA"/>
</dbReference>
<keyword evidence="1" id="KW-0472">Membrane</keyword>
<evidence type="ECO:0000313" key="3">
    <source>
        <dbReference type="Proteomes" id="UP001205843"/>
    </source>
</evidence>
<dbReference type="Proteomes" id="UP001205843">
    <property type="component" value="Unassembled WGS sequence"/>
</dbReference>
<feature type="transmembrane region" description="Helical" evidence="1">
    <location>
        <begin position="41"/>
        <end position="63"/>
    </location>
</feature>
<organism evidence="2 3">
    <name type="scientific">Natronocella acetinitrilica</name>
    <dbReference type="NCBI Taxonomy" id="414046"/>
    <lineage>
        <taxon>Bacteria</taxon>
        <taxon>Pseudomonadati</taxon>
        <taxon>Pseudomonadota</taxon>
        <taxon>Gammaproteobacteria</taxon>
        <taxon>Chromatiales</taxon>
        <taxon>Ectothiorhodospiraceae</taxon>
        <taxon>Natronocella</taxon>
    </lineage>
</organism>
<keyword evidence="1" id="KW-0812">Transmembrane</keyword>
<accession>A0AAE3KG17</accession>
<evidence type="ECO:0000313" key="2">
    <source>
        <dbReference type="EMBL" id="MCP1674707.1"/>
    </source>
</evidence>
<name>A0AAE3KG17_9GAMM</name>
<evidence type="ECO:0000256" key="1">
    <source>
        <dbReference type="SAM" id="Phobius"/>
    </source>
</evidence>
<dbReference type="RefSeq" id="WP_253476980.1">
    <property type="nucleotide sequence ID" value="NZ_JALJXV010000004.1"/>
</dbReference>
<keyword evidence="1" id="KW-1133">Transmembrane helix</keyword>
<comment type="caution">
    <text evidence="2">The sequence shown here is derived from an EMBL/GenBank/DDBJ whole genome shotgun (WGS) entry which is preliminary data.</text>
</comment>
<gene>
    <name evidence="2" type="ORF">J2T57_001845</name>
</gene>
<protein>
    <submittedName>
        <fullName evidence="2">Positive regulator of sigma E activity</fullName>
    </submittedName>
</protein>
<reference evidence="2" key="1">
    <citation type="submission" date="2022-03" db="EMBL/GenBank/DDBJ databases">
        <title>Genomic Encyclopedia of Type Strains, Phase III (KMG-III): the genomes of soil and plant-associated and newly described type strains.</title>
        <authorList>
            <person name="Whitman W."/>
        </authorList>
    </citation>
    <scope>NUCLEOTIDE SEQUENCE</scope>
    <source>
        <strain evidence="2">ANL 6-2</strain>
    </source>
</reference>
<keyword evidence="3" id="KW-1185">Reference proteome</keyword>
<sequence>MVQRSRTLIAVLLAAAVVGLYIVALYYAATWLAPRMPDWGKAVVAIIGALLFMMSPFTAIRVYNRAVGGEKRDSDNQDS</sequence>
<proteinExistence type="predicted"/>